<comment type="caution">
    <text evidence="3">The sequence shown here is derived from an EMBL/GenBank/DDBJ whole genome shotgun (WGS) entry which is preliminary data.</text>
</comment>
<feature type="signal peptide" evidence="1">
    <location>
        <begin position="1"/>
        <end position="21"/>
    </location>
</feature>
<organism evidence="3 4">
    <name type="scientific">Moheibacter stercoris</name>
    <dbReference type="NCBI Taxonomy" id="1628251"/>
    <lineage>
        <taxon>Bacteria</taxon>
        <taxon>Pseudomonadati</taxon>
        <taxon>Bacteroidota</taxon>
        <taxon>Flavobacteriia</taxon>
        <taxon>Flavobacteriales</taxon>
        <taxon>Weeksellaceae</taxon>
        <taxon>Moheibacter</taxon>
    </lineage>
</organism>
<gene>
    <name evidence="3" type="ORF">ABID46_001862</name>
</gene>
<dbReference type="Pfam" id="PF13767">
    <property type="entry name" value="DUF4168"/>
    <property type="match status" value="1"/>
</dbReference>
<evidence type="ECO:0000256" key="1">
    <source>
        <dbReference type="SAM" id="SignalP"/>
    </source>
</evidence>
<protein>
    <recommendedName>
        <fullName evidence="2">DUF4168 domain-containing protein</fullName>
    </recommendedName>
</protein>
<evidence type="ECO:0000313" key="4">
    <source>
        <dbReference type="Proteomes" id="UP001549146"/>
    </source>
</evidence>
<feature type="chain" id="PRO_5045964458" description="DUF4168 domain-containing protein" evidence="1">
    <location>
        <begin position="22"/>
        <end position="146"/>
    </location>
</feature>
<keyword evidence="1" id="KW-0732">Signal</keyword>
<evidence type="ECO:0000259" key="2">
    <source>
        <dbReference type="Pfam" id="PF13767"/>
    </source>
</evidence>
<proteinExistence type="predicted"/>
<sequence>MKTLKIIGLFLFLAGFVQVNAQEVTDYDLQNFARSYRFTVLLNNEAQREMQKEIEKEGLTIEKYQLIQESKHPEATLVPDLPEKDFEKFEKLQPKIKEIQADLEKEVLKVYADNDLDKQKYRAIAERVKQDYLLQAKMEKILAGMR</sequence>
<dbReference type="Proteomes" id="UP001549146">
    <property type="component" value="Unassembled WGS sequence"/>
</dbReference>
<evidence type="ECO:0000313" key="3">
    <source>
        <dbReference type="EMBL" id="MET3732273.1"/>
    </source>
</evidence>
<reference evidence="3 4" key="1">
    <citation type="submission" date="2024-06" db="EMBL/GenBank/DDBJ databases">
        <title>Genomic Encyclopedia of Type Strains, Phase IV (KMG-IV): sequencing the most valuable type-strain genomes for metagenomic binning, comparative biology and taxonomic classification.</title>
        <authorList>
            <person name="Goeker M."/>
        </authorList>
    </citation>
    <scope>NUCLEOTIDE SEQUENCE [LARGE SCALE GENOMIC DNA]</scope>
    <source>
        <strain evidence="3 4">DSM 29388</strain>
    </source>
</reference>
<dbReference type="EMBL" id="JBEPMO010000010">
    <property type="protein sequence ID" value="MET3732273.1"/>
    <property type="molecule type" value="Genomic_DNA"/>
</dbReference>
<keyword evidence="4" id="KW-1185">Reference proteome</keyword>
<dbReference type="InterPro" id="IPR025433">
    <property type="entry name" value="DUF4168"/>
</dbReference>
<feature type="domain" description="DUF4168" evidence="2">
    <location>
        <begin position="26"/>
        <end position="137"/>
    </location>
</feature>
<name>A0ABV2LXQ1_9FLAO</name>
<accession>A0ABV2LXQ1</accession>
<dbReference type="RefSeq" id="WP_354509340.1">
    <property type="nucleotide sequence ID" value="NZ_JBEPMO010000010.1"/>
</dbReference>